<dbReference type="EMBL" id="MFLU01000017">
    <property type="protein sequence ID" value="OGG73505.1"/>
    <property type="molecule type" value="Genomic_DNA"/>
</dbReference>
<dbReference type="Proteomes" id="UP000178587">
    <property type="component" value="Unassembled WGS sequence"/>
</dbReference>
<proteinExistence type="predicted"/>
<comment type="caution">
    <text evidence="1">The sequence shown here is derived from an EMBL/GenBank/DDBJ whole genome shotgun (WGS) entry which is preliminary data.</text>
</comment>
<accession>A0A1F6EIM2</accession>
<dbReference type="STRING" id="1798507.A3A34_00985"/>
<gene>
    <name evidence="1" type="ORF">A3A34_00985</name>
</gene>
<name>A0A1F6EIM2_9BACT</name>
<reference evidence="1 2" key="1">
    <citation type="journal article" date="2016" name="Nat. Commun.">
        <title>Thousands of microbial genomes shed light on interconnected biogeochemical processes in an aquifer system.</title>
        <authorList>
            <person name="Anantharaman K."/>
            <person name="Brown C.T."/>
            <person name="Hug L.A."/>
            <person name="Sharon I."/>
            <person name="Castelle C.J."/>
            <person name="Probst A.J."/>
            <person name="Thomas B.C."/>
            <person name="Singh A."/>
            <person name="Wilkins M.J."/>
            <person name="Karaoz U."/>
            <person name="Brodie E.L."/>
            <person name="Williams K.H."/>
            <person name="Hubbard S.S."/>
            <person name="Banfield J.F."/>
        </authorList>
    </citation>
    <scope>NUCLEOTIDE SEQUENCE [LARGE SCALE GENOMIC DNA]</scope>
</reference>
<protein>
    <submittedName>
        <fullName evidence="1">Uncharacterized protein</fullName>
    </submittedName>
</protein>
<evidence type="ECO:0000313" key="1">
    <source>
        <dbReference type="EMBL" id="OGG73505.1"/>
    </source>
</evidence>
<organism evidence="1 2">
    <name type="scientific">Candidatus Kaiserbacteria bacterium RIFCSPLOWO2_01_FULL_50_24</name>
    <dbReference type="NCBI Taxonomy" id="1798507"/>
    <lineage>
        <taxon>Bacteria</taxon>
        <taxon>Candidatus Kaiseribacteriota</taxon>
    </lineage>
</organism>
<dbReference type="AlphaFoldDB" id="A0A1F6EIM2"/>
<sequence length="186" mass="21452">MSGKLLMIPTISFFAPYWELVYRGKLALYSAAGSSSGKETKYGVKTRKDRSYSNRGLVLCYTSQKAHTGPMRRYHFNNDDIPRGVVGCAKIVDVVRLTYEDGIELFRVYNNVRTELELLIARQSEDTIYAMDYGYLMKPFNRFEKPIMPNKQYMFGPSGRIPLLPEIEGQLPKWAKKEVEKMRVAQ</sequence>
<evidence type="ECO:0000313" key="2">
    <source>
        <dbReference type="Proteomes" id="UP000178587"/>
    </source>
</evidence>